<dbReference type="Pfam" id="PF01047">
    <property type="entry name" value="MarR"/>
    <property type="match status" value="1"/>
</dbReference>
<feature type="domain" description="N-acetyltransferase" evidence="2">
    <location>
        <begin position="165"/>
        <end position="316"/>
    </location>
</feature>
<feature type="domain" description="HTH marR-type" evidence="1">
    <location>
        <begin position="9"/>
        <end position="143"/>
    </location>
</feature>
<dbReference type="KEGG" id="pmaw:MACH26_38490"/>
<dbReference type="PANTHER" id="PTHR33164">
    <property type="entry name" value="TRANSCRIPTIONAL REGULATOR, MARR FAMILY"/>
    <property type="match status" value="1"/>
</dbReference>
<dbReference type="PROSITE" id="PS50995">
    <property type="entry name" value="HTH_MARR_2"/>
    <property type="match status" value="1"/>
</dbReference>
<dbReference type="CDD" id="cd00090">
    <property type="entry name" value="HTH_ARSR"/>
    <property type="match status" value="1"/>
</dbReference>
<dbReference type="InterPro" id="IPR036390">
    <property type="entry name" value="WH_DNA-bd_sf"/>
</dbReference>
<gene>
    <name evidence="3" type="ORF">MACH26_38490</name>
</gene>
<dbReference type="PANTHER" id="PTHR33164:SF43">
    <property type="entry name" value="HTH-TYPE TRANSCRIPTIONAL REPRESSOR YETL"/>
    <property type="match status" value="1"/>
</dbReference>
<evidence type="ECO:0000259" key="1">
    <source>
        <dbReference type="PROSITE" id="PS50995"/>
    </source>
</evidence>
<dbReference type="GO" id="GO:0006950">
    <property type="term" value="P:response to stress"/>
    <property type="evidence" value="ECO:0007669"/>
    <property type="project" value="TreeGrafter"/>
</dbReference>
<dbReference type="EMBL" id="AP027272">
    <property type="protein sequence ID" value="BDX08328.1"/>
    <property type="molecule type" value="Genomic_DNA"/>
</dbReference>
<dbReference type="InterPro" id="IPR016181">
    <property type="entry name" value="Acyl_CoA_acyltransferase"/>
</dbReference>
<reference evidence="3" key="1">
    <citation type="submission" date="2023-01" db="EMBL/GenBank/DDBJ databases">
        <title>Complete genome sequence of Planctobacterium marinum strain Dej080120_11.</title>
        <authorList>
            <person name="Ueki S."/>
            <person name="Maruyama F."/>
        </authorList>
    </citation>
    <scope>NUCLEOTIDE SEQUENCE</scope>
    <source>
        <strain evidence="3">Dej080120_11</strain>
    </source>
</reference>
<organism evidence="3 4">
    <name type="scientific">Planctobacterium marinum</name>
    <dbReference type="NCBI Taxonomy" id="1631968"/>
    <lineage>
        <taxon>Bacteria</taxon>
        <taxon>Pseudomonadati</taxon>
        <taxon>Pseudomonadota</taxon>
        <taxon>Gammaproteobacteria</taxon>
        <taxon>Alteromonadales</taxon>
        <taxon>Alteromonadaceae</taxon>
        <taxon>Planctobacterium</taxon>
    </lineage>
</organism>
<evidence type="ECO:0000313" key="3">
    <source>
        <dbReference type="EMBL" id="BDX08328.1"/>
    </source>
</evidence>
<sequence>MKTIEELGELFLGTRLKRLSDHLYDEVDKIYKRHEIALSSRITAIIFLLYQDGDAAITEIADALGITHPAVNQMSKKLSQQGYINARPDDKDERRRLLSLTPAGKELVEQLVPIWENLQYCLDDMLKASEHQLLPAVLDLEHQNQQLCLSERIVAREKMRTANEVEIFTWQPEFAEDFKRLNIEWLEKYFYVEEYDNEVLSNPEKYILAPGGNIYFARYRGEIIGTVALMVLPEGRVELTKMAVTEKYQGLKVGRKLMEFAIERFKASNGKLLFLESNKRLVPAVTLYEKMGFVHKPSPSNSHYQRADVYMEYEPNSDQL</sequence>
<dbReference type="Gene3D" id="3.40.630.30">
    <property type="match status" value="1"/>
</dbReference>
<dbReference type="AlphaFoldDB" id="A0AA48KS79"/>
<accession>A0AA48KS79</accession>
<dbReference type="InterPro" id="IPR000182">
    <property type="entry name" value="GNAT_dom"/>
</dbReference>
<proteinExistence type="predicted"/>
<dbReference type="SUPFAM" id="SSF46785">
    <property type="entry name" value="Winged helix' DNA-binding domain"/>
    <property type="match status" value="1"/>
</dbReference>
<dbReference type="InterPro" id="IPR000835">
    <property type="entry name" value="HTH_MarR-typ"/>
</dbReference>
<dbReference type="CDD" id="cd04301">
    <property type="entry name" value="NAT_SF"/>
    <property type="match status" value="1"/>
</dbReference>
<dbReference type="SMART" id="SM00347">
    <property type="entry name" value="HTH_MARR"/>
    <property type="match status" value="1"/>
</dbReference>
<dbReference type="GO" id="GO:0016747">
    <property type="term" value="F:acyltransferase activity, transferring groups other than amino-acyl groups"/>
    <property type="evidence" value="ECO:0007669"/>
    <property type="project" value="InterPro"/>
</dbReference>
<dbReference type="GO" id="GO:0003700">
    <property type="term" value="F:DNA-binding transcription factor activity"/>
    <property type="evidence" value="ECO:0007669"/>
    <property type="project" value="InterPro"/>
</dbReference>
<name>A0AA48KS79_9ALTE</name>
<protein>
    <submittedName>
        <fullName evidence="3">MarR family transcriptional regulator</fullName>
    </submittedName>
</protein>
<evidence type="ECO:0000259" key="2">
    <source>
        <dbReference type="PROSITE" id="PS51186"/>
    </source>
</evidence>
<dbReference type="Pfam" id="PF00583">
    <property type="entry name" value="Acetyltransf_1"/>
    <property type="match status" value="1"/>
</dbReference>
<dbReference type="Gene3D" id="1.10.10.10">
    <property type="entry name" value="Winged helix-like DNA-binding domain superfamily/Winged helix DNA-binding domain"/>
    <property type="match status" value="1"/>
</dbReference>
<dbReference type="PROSITE" id="PS51186">
    <property type="entry name" value="GNAT"/>
    <property type="match status" value="1"/>
</dbReference>
<dbReference type="Proteomes" id="UP001333710">
    <property type="component" value="Chromosome"/>
</dbReference>
<dbReference type="InterPro" id="IPR039422">
    <property type="entry name" value="MarR/SlyA-like"/>
</dbReference>
<evidence type="ECO:0000313" key="4">
    <source>
        <dbReference type="Proteomes" id="UP001333710"/>
    </source>
</evidence>
<dbReference type="SUPFAM" id="SSF55729">
    <property type="entry name" value="Acyl-CoA N-acyltransferases (Nat)"/>
    <property type="match status" value="1"/>
</dbReference>
<dbReference type="RefSeq" id="WP_338294401.1">
    <property type="nucleotide sequence ID" value="NZ_AP027272.1"/>
</dbReference>
<keyword evidence="4" id="KW-1185">Reference proteome</keyword>
<dbReference type="InterPro" id="IPR011991">
    <property type="entry name" value="ArsR-like_HTH"/>
</dbReference>
<dbReference type="InterPro" id="IPR036388">
    <property type="entry name" value="WH-like_DNA-bd_sf"/>
</dbReference>